<dbReference type="SUPFAM" id="SSF48452">
    <property type="entry name" value="TPR-like"/>
    <property type="match status" value="1"/>
</dbReference>
<dbReference type="Proteomes" id="UP000829194">
    <property type="component" value="Chromosome"/>
</dbReference>
<accession>A0ABY3XCE9</accession>
<proteinExistence type="predicted"/>
<evidence type="ECO:0000313" key="1">
    <source>
        <dbReference type="EMBL" id="UNP29725.1"/>
    </source>
</evidence>
<dbReference type="EMBL" id="CP093547">
    <property type="protein sequence ID" value="UNP29725.1"/>
    <property type="molecule type" value="Genomic_DNA"/>
</dbReference>
<name>A0ABY3XCE9_9GAMM</name>
<gene>
    <name evidence="1" type="ORF">MOV92_00100</name>
</gene>
<keyword evidence="2" id="KW-1185">Reference proteome</keyword>
<organism evidence="1 2">
    <name type="scientific">Lysobacter gummosus</name>
    <dbReference type="NCBI Taxonomy" id="262324"/>
    <lineage>
        <taxon>Bacteria</taxon>
        <taxon>Pseudomonadati</taxon>
        <taxon>Pseudomonadota</taxon>
        <taxon>Gammaproteobacteria</taxon>
        <taxon>Lysobacterales</taxon>
        <taxon>Lysobacteraceae</taxon>
        <taxon>Lysobacter</taxon>
    </lineage>
</organism>
<protein>
    <recommendedName>
        <fullName evidence="3">Tetratricopeptide repeat family protein</fullName>
    </recommendedName>
</protein>
<reference evidence="1 2" key="1">
    <citation type="submission" date="2022-03" db="EMBL/GenBank/DDBJ databases">
        <title>Complete genome sequence of Lysobacter capsici VKM B-2533 and Lysobacter gummosus 10.1.1, promising sources of lytic agents.</title>
        <authorList>
            <person name="Tarlachkov S.V."/>
            <person name="Kudryakova I.V."/>
            <person name="Afoshin A.S."/>
            <person name="Leontyevskaya E.A."/>
            <person name="Leontyevskaya N.V."/>
        </authorList>
    </citation>
    <scope>NUCLEOTIDE SEQUENCE [LARGE SCALE GENOMIC DNA]</scope>
    <source>
        <strain evidence="1 2">10.1.1</strain>
    </source>
</reference>
<dbReference type="Gene3D" id="1.25.40.10">
    <property type="entry name" value="Tetratricopeptide repeat domain"/>
    <property type="match status" value="1"/>
</dbReference>
<evidence type="ECO:0008006" key="3">
    <source>
        <dbReference type="Google" id="ProtNLM"/>
    </source>
</evidence>
<sequence>MATSSTPAGDAVARADRPRPKTRVRLWLALGALALLAGLAGAAVHSARQHRDLERSARIHAQVAALFESRLGVDAICHLERAPFASIAWLIDTEVQLRRLASSEQALTLACGLSVLARSHALIGRYAQAERLSGEANGLLDRHGLENLSVTATTVSLMNLQARYAPAEKIAKAELRRGHDGIDMATRLDQLRLQLELSRAQWGLADDDGAMSSLEDALAQARVLVPPNAGLIAELLSQRGEWRGRRFDFSGAEHDLTQAIAMSQGTTQADNARYQLVRMLSYSEQPERATAEAGQLVADRQAHLGAQHPDTGRAWIAQSDAQYNAGHISDSIGALQHGKAIVLASYGARHPEYAEVLRLESLHDYMHMRYDSSVGKAREAVKICEQAFGPTHEQTLRVRFNLATKLTFGLDSRWDSPDYREGLGMLEDLVQTGSETDIPMPYEKMTVGIALAMRAPEHELPRAERILREVQVDIHQYLPARAAARSYVDFTLASVMYRDGRQVQADEQFARFVQARDGEQSLPLPTRTLIHEALMYRALYAMSTCRREDALTALRKALKSDREHLSQARIYARQAQDYLGEIERHGVLSEHFGRKQVADKRLDGADAKLYFQASRLSLDCSRGLLAKR</sequence>
<dbReference type="RefSeq" id="WP_057941059.1">
    <property type="nucleotide sequence ID" value="NZ_CP011131.1"/>
</dbReference>
<dbReference type="InterPro" id="IPR011990">
    <property type="entry name" value="TPR-like_helical_dom_sf"/>
</dbReference>
<evidence type="ECO:0000313" key="2">
    <source>
        <dbReference type="Proteomes" id="UP000829194"/>
    </source>
</evidence>